<dbReference type="STRING" id="1077675.BCR22_10025"/>
<keyword evidence="3" id="KW-1185">Reference proteome</keyword>
<dbReference type="Gene3D" id="3.10.20.320">
    <property type="entry name" value="Putative peptidoglycan bound protein (lpxtg motif)"/>
    <property type="match status" value="1"/>
</dbReference>
<reference evidence="2 3" key="1">
    <citation type="submission" date="2017-11" db="EMBL/GenBank/DDBJ databases">
        <title>Draft genome sequence of Enterococcus plantarum TRW2 strain isolated from lettuce.</title>
        <authorList>
            <person name="Kim E.B."/>
            <person name="Marco M.L."/>
            <person name="Williams T.R."/>
            <person name="You I.H."/>
        </authorList>
    </citation>
    <scope>NUCLEOTIDE SEQUENCE [LARGE SCALE GENOMIC DNA]</scope>
    <source>
        <strain evidence="2 3">TRW2</strain>
    </source>
</reference>
<evidence type="ECO:0000259" key="1">
    <source>
        <dbReference type="Pfam" id="PF13731"/>
    </source>
</evidence>
<dbReference type="EMBL" id="PIEU01000001">
    <property type="protein sequence ID" value="PZL78285.1"/>
    <property type="molecule type" value="Genomic_DNA"/>
</dbReference>
<dbReference type="RefSeq" id="WP_111246822.1">
    <property type="nucleotide sequence ID" value="NZ_PIEU01000001.1"/>
</dbReference>
<comment type="caution">
    <text evidence="2">The sequence shown here is derived from an EMBL/GenBank/DDBJ whole genome shotgun (WGS) entry which is preliminary data.</text>
</comment>
<dbReference type="Proteomes" id="UP000249828">
    <property type="component" value="Unassembled WGS sequence"/>
</dbReference>
<protein>
    <recommendedName>
        <fullName evidence="1">WxL domain-containing protein</fullName>
    </recommendedName>
</protein>
<accession>A0A2W4BM02</accession>
<dbReference type="AlphaFoldDB" id="A0A2W4BM02"/>
<gene>
    <name evidence="2" type="ORF">CI088_00525</name>
</gene>
<dbReference type="Pfam" id="PF13731">
    <property type="entry name" value="WxL"/>
    <property type="match status" value="1"/>
</dbReference>
<dbReference type="Gene3D" id="2.60.40.3600">
    <property type="match status" value="1"/>
</dbReference>
<evidence type="ECO:0000313" key="2">
    <source>
        <dbReference type="EMBL" id="PZL78285.1"/>
    </source>
</evidence>
<dbReference type="InterPro" id="IPR027994">
    <property type="entry name" value="WxL_dom"/>
</dbReference>
<sequence>MKRKWIITTACMVSILAGYLYFEKAEIKAEESISTYADGPTTRASGSLITYPNVNLVDSANPGAATPIPGEYATLFRITPRLTYTVSGATSEGANYARFDKRDITGNNFVQLNKVAIYKGGFVDLRATIESYTSSTANPTAYIYYPTSTSSNAQKENFLRIDTRGTNAQMRIRYDFFKSGTTTKIPMKAMWNVKRLNYLKGLTIDSDSTFLQGLYTYSNSEIIYSDVSAGTTRFVGTSGGEKATQEFTYLFNSDGSMQQTIDLPSGAVGYLKYETSAMTRIILPPPQILGETNEDQNKIDYTVVQDMPEQSDASFYPKQYTMYMNADEIFDLSQATVTVTDMNGANTTSKFTITKDIPNNRFVVTVPASTLSSASFVNNSYEFQITSKLTAGVDKEKYYQSDGYLHIPMTVYNVTGDGQSEINEGIAKTKLGGSPTADPVPQEVMVGSSTQDLDPADLVSNLKGVFASETVSVIGFDSEKTFSTVGNETVIVVIKGDKSGLTEKISVPITVKQFSNPEFMTKVVSEVKQSDGSWKKSEQAKPLDEVRFTITSELTNDLSRWQQAKLYAELDALYKNVTPVSAEMIDSTGNSKNLGLPVVSQKTPFAVVQTADDDLLIGSKGSILKLVYTAQVDASASSKLLKTKVTPKGLNPDNSVIAESNTEHLLNVLDVEPPIATAKLTKVTLNDAEAIIGSSVDLKGFFTTVSDNVSPKEKITAKLLTTDIPSLVSTVGKKTIKIRLTDEAGNSADYDTFIYVVDDSYNWGEDGIIKGTDFRMDYSDWPSKDQRPLVVTKGKVEAWQFVKDEAGNILDVTDVTADETLFSIDISKVTNAEEVAHDITLKLKDTTKVITVTFNDRTKPTGTGKLTFVDLGDNASIENASDYTAYLTDWSDNVSAKDKIAVTLKPGQNLVNTVSKVGPASFVVILTDEAGNAEEVTVPIFVKNDEMVTSNKYVVDGRDFSIAAKDYPTSEEAILTMIREKGKLALWEIDDATVTSLDASKISIDKGTLPGPAAPGTPVASGDYQVTLSYGEGPAKVEKNIKVTIIKSVSTVNVEFVDDTGKKIHETVPVSGNIGGTIDLTKNSDVKAVLDTLIGQNYQIQKTPIPEDAIPVNETEYAVQYVFSGTLFIYSAPQSIDFGLQDAGIFGVRVEKPAYDKELIIWDNRTKLTNWTLDAKLESYLTSNDGEGAKILPEAIRYRTGEGKESEIILNNENQPIVEDAHTTTGQYDVSDKWKTGERGFKLDVPAGAVRELGKYKATIVWTVGATP</sequence>
<proteinExistence type="predicted"/>
<organism evidence="2 3">
    <name type="scientific">Enterococcus plantarum</name>
    <dbReference type="NCBI Taxonomy" id="1077675"/>
    <lineage>
        <taxon>Bacteria</taxon>
        <taxon>Bacillati</taxon>
        <taxon>Bacillota</taxon>
        <taxon>Bacilli</taxon>
        <taxon>Lactobacillales</taxon>
        <taxon>Enterococcaceae</taxon>
        <taxon>Enterococcus</taxon>
    </lineage>
</organism>
<evidence type="ECO:0000313" key="3">
    <source>
        <dbReference type="Proteomes" id="UP000249828"/>
    </source>
</evidence>
<feature type="domain" description="WxL" evidence="1">
    <location>
        <begin position="1101"/>
        <end position="1268"/>
    </location>
</feature>
<name>A0A2W4BM02_9ENTE</name>